<reference evidence="1" key="1">
    <citation type="submission" date="2021-03" db="EMBL/GenBank/DDBJ databases">
        <authorList>
            <person name="Tagirdzhanova G."/>
        </authorList>
    </citation>
    <scope>NUCLEOTIDE SEQUENCE</scope>
</reference>
<organism evidence="1 2">
    <name type="scientific">Gomphillus americanus</name>
    <dbReference type="NCBI Taxonomy" id="1940652"/>
    <lineage>
        <taxon>Eukaryota</taxon>
        <taxon>Fungi</taxon>
        <taxon>Dikarya</taxon>
        <taxon>Ascomycota</taxon>
        <taxon>Pezizomycotina</taxon>
        <taxon>Lecanoromycetes</taxon>
        <taxon>OSLEUM clade</taxon>
        <taxon>Ostropomycetidae</taxon>
        <taxon>Ostropales</taxon>
        <taxon>Graphidaceae</taxon>
        <taxon>Gomphilloideae</taxon>
        <taxon>Gomphillus</taxon>
    </lineage>
</organism>
<sequence>MGSTIPTFSPPANLQELSTENQSVWSKDYISTWMNQEIAGQESGRSPLSQFFNGTITAYNVTQQASRVTWIGFPNRVSVAFPGSNALRWQVADSSRTFQDEYLEWSSNRDDDSNILSATFTCEGPEYWQLYAGSQPDDAIATIRKANGGLLNDVDPREWYLNTKSDDKSTWVYYPRNDWNMSTTNGIIFHLIHPSNTLGAEVDISAQATVIRYNSQENPITDEQMLINCSQYGNPERNSDPVIGITINNLARQGNSVTLHDPVGLYMQKFDTGNLQLDVSGQQDGSSLQPVPAGWFQYTRGGANNDYHLRLTIANTTGAMSTGNPSRTLTVSDIYDTFNKTNIMYAAQFADYITMGVSVDLLPKTPVAAAQPCVGAQAALVKDIKMNKFSKRIHP</sequence>
<dbReference type="EMBL" id="CAJPDQ010000020">
    <property type="protein sequence ID" value="CAF9924036.1"/>
    <property type="molecule type" value="Genomic_DNA"/>
</dbReference>
<evidence type="ECO:0000313" key="1">
    <source>
        <dbReference type="EMBL" id="CAF9924036.1"/>
    </source>
</evidence>
<dbReference type="AlphaFoldDB" id="A0A8H3FN44"/>
<proteinExistence type="predicted"/>
<accession>A0A8H3FN44</accession>
<dbReference type="OrthoDB" id="10253919at2759"/>
<keyword evidence="2" id="KW-1185">Reference proteome</keyword>
<name>A0A8H3FN44_9LECA</name>
<comment type="caution">
    <text evidence="1">The sequence shown here is derived from an EMBL/GenBank/DDBJ whole genome shotgun (WGS) entry which is preliminary data.</text>
</comment>
<gene>
    <name evidence="1" type="ORF">GOMPHAMPRED_003526</name>
</gene>
<protein>
    <submittedName>
        <fullName evidence="1">Uncharacterized protein</fullName>
    </submittedName>
</protein>
<dbReference type="Proteomes" id="UP000664169">
    <property type="component" value="Unassembled WGS sequence"/>
</dbReference>
<evidence type="ECO:0000313" key="2">
    <source>
        <dbReference type="Proteomes" id="UP000664169"/>
    </source>
</evidence>